<name>A0A1V4SFU3_RUMHU</name>
<dbReference type="Gene3D" id="3.90.45.10">
    <property type="entry name" value="Peptide deformylase"/>
    <property type="match status" value="1"/>
</dbReference>
<evidence type="ECO:0000256" key="3">
    <source>
        <dbReference type="HAMAP-Rule" id="MF_00163"/>
    </source>
</evidence>
<gene>
    <name evidence="4" type="primary">def1</name>
    <name evidence="3" type="synonym">def</name>
    <name evidence="4" type="ORF">CLHUN_37630</name>
</gene>
<comment type="caution">
    <text evidence="4">The sequence shown here is derived from an EMBL/GenBank/DDBJ whole genome shotgun (WGS) entry which is preliminary data.</text>
</comment>
<dbReference type="STRING" id="48256.CLHUN_37630"/>
<dbReference type="EC" id="3.5.1.88" evidence="3"/>
<keyword evidence="5" id="KW-1185">Reference proteome</keyword>
<dbReference type="PANTHER" id="PTHR10458:SF22">
    <property type="entry name" value="PEPTIDE DEFORMYLASE"/>
    <property type="match status" value="1"/>
</dbReference>
<dbReference type="Proteomes" id="UP000191554">
    <property type="component" value="Unassembled WGS sequence"/>
</dbReference>
<dbReference type="OrthoDB" id="9784988at2"/>
<keyword evidence="2 3" id="KW-0408">Iron</keyword>
<dbReference type="AlphaFoldDB" id="A0A1V4SFU3"/>
<feature type="active site" evidence="3">
    <location>
        <position position="131"/>
    </location>
</feature>
<dbReference type="GO" id="GO:0046872">
    <property type="term" value="F:metal ion binding"/>
    <property type="evidence" value="ECO:0007669"/>
    <property type="project" value="UniProtKB-KW"/>
</dbReference>
<feature type="binding site" evidence="3">
    <location>
        <position position="88"/>
    </location>
    <ligand>
        <name>Fe cation</name>
        <dbReference type="ChEBI" id="CHEBI:24875"/>
    </ligand>
</feature>
<comment type="catalytic activity">
    <reaction evidence="3">
        <text>N-terminal N-formyl-L-methionyl-[peptide] + H2O = N-terminal L-methionyl-[peptide] + formate</text>
        <dbReference type="Rhea" id="RHEA:24420"/>
        <dbReference type="Rhea" id="RHEA-COMP:10639"/>
        <dbReference type="Rhea" id="RHEA-COMP:10640"/>
        <dbReference type="ChEBI" id="CHEBI:15377"/>
        <dbReference type="ChEBI" id="CHEBI:15740"/>
        <dbReference type="ChEBI" id="CHEBI:49298"/>
        <dbReference type="ChEBI" id="CHEBI:64731"/>
        <dbReference type="EC" id="3.5.1.88"/>
    </reaction>
</comment>
<dbReference type="GO" id="GO:0042586">
    <property type="term" value="F:peptide deformylase activity"/>
    <property type="evidence" value="ECO:0007669"/>
    <property type="project" value="UniProtKB-UniRule"/>
</dbReference>
<dbReference type="Pfam" id="PF01327">
    <property type="entry name" value="Pep_deformylase"/>
    <property type="match status" value="1"/>
</dbReference>
<dbReference type="PANTHER" id="PTHR10458">
    <property type="entry name" value="PEPTIDE DEFORMYLASE"/>
    <property type="match status" value="1"/>
</dbReference>
<dbReference type="PRINTS" id="PR01576">
    <property type="entry name" value="PDEFORMYLASE"/>
</dbReference>
<comment type="cofactor">
    <cofactor evidence="3">
        <name>Fe(2+)</name>
        <dbReference type="ChEBI" id="CHEBI:29033"/>
    </cofactor>
    <text evidence="3">Binds 1 Fe(2+) ion.</text>
</comment>
<keyword evidence="3 4" id="KW-0378">Hydrolase</keyword>
<dbReference type="NCBIfam" id="TIGR00079">
    <property type="entry name" value="pept_deformyl"/>
    <property type="match status" value="1"/>
</dbReference>
<feature type="binding site" evidence="3">
    <location>
        <position position="134"/>
    </location>
    <ligand>
        <name>Fe cation</name>
        <dbReference type="ChEBI" id="CHEBI:24875"/>
    </ligand>
</feature>
<dbReference type="HAMAP" id="MF_00163">
    <property type="entry name" value="Pep_deformylase"/>
    <property type="match status" value="1"/>
</dbReference>
<dbReference type="SUPFAM" id="SSF56420">
    <property type="entry name" value="Peptide deformylase"/>
    <property type="match status" value="1"/>
</dbReference>
<evidence type="ECO:0000256" key="1">
    <source>
        <dbReference type="ARBA" id="ARBA00010759"/>
    </source>
</evidence>
<comment type="function">
    <text evidence="3">Removes the formyl group from the N-terminal Met of newly synthesized proteins. Requires at least a dipeptide for an efficient rate of reaction. N-terminal L-methionine is a prerequisite for activity but the enzyme has broad specificity at other positions.</text>
</comment>
<dbReference type="InterPro" id="IPR023635">
    <property type="entry name" value="Peptide_deformylase"/>
</dbReference>
<dbReference type="EMBL" id="MZGX01000030">
    <property type="protein sequence ID" value="OPX42345.1"/>
    <property type="molecule type" value="Genomic_DNA"/>
</dbReference>
<organism evidence="4 5">
    <name type="scientific">Ruminiclostridium hungatei</name>
    <name type="common">Clostridium hungatei</name>
    <dbReference type="NCBI Taxonomy" id="48256"/>
    <lineage>
        <taxon>Bacteria</taxon>
        <taxon>Bacillati</taxon>
        <taxon>Bacillota</taxon>
        <taxon>Clostridia</taxon>
        <taxon>Eubacteriales</taxon>
        <taxon>Oscillospiraceae</taxon>
        <taxon>Ruminiclostridium</taxon>
    </lineage>
</organism>
<keyword evidence="3" id="KW-0479">Metal-binding</keyword>
<dbReference type="GO" id="GO:0006412">
    <property type="term" value="P:translation"/>
    <property type="evidence" value="ECO:0007669"/>
    <property type="project" value="UniProtKB-UniRule"/>
</dbReference>
<dbReference type="NCBIfam" id="NF001159">
    <property type="entry name" value="PRK00150.1-3"/>
    <property type="match status" value="1"/>
</dbReference>
<dbReference type="RefSeq" id="WP_080066167.1">
    <property type="nucleotide sequence ID" value="NZ_MZGX01000030.1"/>
</dbReference>
<feature type="binding site" evidence="3">
    <location>
        <position position="130"/>
    </location>
    <ligand>
        <name>Fe cation</name>
        <dbReference type="ChEBI" id="CHEBI:24875"/>
    </ligand>
</feature>
<comment type="similarity">
    <text evidence="1 3">Belongs to the polypeptide deformylase family.</text>
</comment>
<protein>
    <recommendedName>
        <fullName evidence="3">Peptide deformylase</fullName>
        <shortName evidence="3">PDF</shortName>
        <ecNumber evidence="3">3.5.1.88</ecNumber>
    </recommendedName>
    <alternativeName>
        <fullName evidence="3">Polypeptide deformylase</fullName>
    </alternativeName>
</protein>
<evidence type="ECO:0000256" key="2">
    <source>
        <dbReference type="ARBA" id="ARBA00023004"/>
    </source>
</evidence>
<dbReference type="CDD" id="cd00487">
    <property type="entry name" value="Pep_deformylase"/>
    <property type="match status" value="1"/>
</dbReference>
<evidence type="ECO:0000313" key="4">
    <source>
        <dbReference type="EMBL" id="OPX42345.1"/>
    </source>
</evidence>
<dbReference type="PIRSF" id="PIRSF004749">
    <property type="entry name" value="Pep_def"/>
    <property type="match status" value="1"/>
</dbReference>
<evidence type="ECO:0000313" key="5">
    <source>
        <dbReference type="Proteomes" id="UP000191554"/>
    </source>
</evidence>
<keyword evidence="3" id="KW-0648">Protein biosynthesis</keyword>
<sequence length="158" mass="17672">MAYREIRKDGDDVLRKKSRPVDVIDNKIFTLLDDMADTMYKADGVGLAAPQVGILKRVVVIDVGNGLFEMINPVILEQSGQQDGIEGCLSIPGTSGDVVRPMHVKAKYTDRNGETVIIEAEELFARAICHELDHLDGILYKDKAHKMYTPKEIEEMQK</sequence>
<accession>A0A1V4SFU3</accession>
<reference evidence="4 5" key="1">
    <citation type="submission" date="2017-03" db="EMBL/GenBank/DDBJ databases">
        <title>Genome sequence of Clostridium hungatei DSM 14427.</title>
        <authorList>
            <person name="Poehlein A."/>
            <person name="Daniel R."/>
        </authorList>
    </citation>
    <scope>NUCLEOTIDE SEQUENCE [LARGE SCALE GENOMIC DNA]</scope>
    <source>
        <strain evidence="4 5">DSM 14427</strain>
    </source>
</reference>
<proteinExistence type="inferred from homology"/>
<dbReference type="InterPro" id="IPR036821">
    <property type="entry name" value="Peptide_deformylase_sf"/>
</dbReference>